<dbReference type="Proteomes" id="UP001303285">
    <property type="component" value="Unassembled WGS sequence"/>
</dbReference>
<dbReference type="InterPro" id="IPR022516">
    <property type="entry name" value="CHP03798_Ocin"/>
</dbReference>
<accession>A0ABU5URN3</accession>
<name>A0ABU5URN3_NODSP</name>
<keyword evidence="3" id="KW-1185">Reference proteome</keyword>
<proteinExistence type="predicted"/>
<dbReference type="GeneID" id="78016396"/>
<dbReference type="NCBIfam" id="TIGR03798">
    <property type="entry name" value="leader_Nif11"/>
    <property type="match status" value="1"/>
</dbReference>
<evidence type="ECO:0000259" key="1">
    <source>
        <dbReference type="Pfam" id="PF07862"/>
    </source>
</evidence>
<evidence type="ECO:0000313" key="2">
    <source>
        <dbReference type="EMBL" id="MEA5608941.1"/>
    </source>
</evidence>
<reference evidence="2 3" key="1">
    <citation type="submission" date="2023-12" db="EMBL/GenBank/DDBJ databases">
        <title>Baltic Sea Cyanobacteria.</title>
        <authorList>
            <person name="Delbaje E."/>
            <person name="Fewer D.P."/>
            <person name="Shishido T.K."/>
        </authorList>
    </citation>
    <scope>NUCLEOTIDE SEQUENCE [LARGE SCALE GENOMIC DNA]</scope>
    <source>
        <strain evidence="2 3">UHCC 0060</strain>
    </source>
</reference>
<dbReference type="EMBL" id="JAYGHK010000037">
    <property type="protein sequence ID" value="MEA5608941.1"/>
    <property type="molecule type" value="Genomic_DNA"/>
</dbReference>
<sequence length="77" mass="8691">MAQEKTAQLLQAVKEDQALQARLKATDNPEAFIKIAKESGYDFTVEELEEEISQLSDEDLAAIVNPGWGTRRHIHPR</sequence>
<comment type="caution">
    <text evidence="2">The sequence shown here is derived from an EMBL/GenBank/DDBJ whole genome shotgun (WGS) entry which is preliminary data.</text>
</comment>
<dbReference type="RefSeq" id="WP_006198257.1">
    <property type="nucleotide sequence ID" value="NZ_JAYGHK010000037.1"/>
</dbReference>
<dbReference type="InterPro" id="IPR012903">
    <property type="entry name" value="Nif11"/>
</dbReference>
<evidence type="ECO:0000313" key="3">
    <source>
        <dbReference type="Proteomes" id="UP001303285"/>
    </source>
</evidence>
<dbReference type="Pfam" id="PF07862">
    <property type="entry name" value="Nif11"/>
    <property type="match status" value="1"/>
</dbReference>
<organism evidence="2 3">
    <name type="scientific">Nodularia spumigena UHCC 0060</name>
    <dbReference type="NCBI Taxonomy" id="3110300"/>
    <lineage>
        <taxon>Bacteria</taxon>
        <taxon>Bacillati</taxon>
        <taxon>Cyanobacteriota</taxon>
        <taxon>Cyanophyceae</taxon>
        <taxon>Nostocales</taxon>
        <taxon>Nodulariaceae</taxon>
        <taxon>Nodularia</taxon>
    </lineage>
</organism>
<feature type="domain" description="Nif11" evidence="1">
    <location>
        <begin position="1"/>
        <end position="48"/>
    </location>
</feature>
<gene>
    <name evidence="2" type="ORF">VB695_12825</name>
</gene>
<protein>
    <submittedName>
        <fullName evidence="2">Nif11-like leader peptide family natural product</fullName>
    </submittedName>
</protein>